<evidence type="ECO:0008006" key="6">
    <source>
        <dbReference type="Google" id="ProtNLM"/>
    </source>
</evidence>
<evidence type="ECO:0000313" key="3">
    <source>
        <dbReference type="EMBL" id="GLS61964.1"/>
    </source>
</evidence>
<keyword evidence="1" id="KW-0472">Membrane</keyword>
<reference evidence="3" key="4">
    <citation type="submission" date="2023-01" db="EMBL/GenBank/DDBJ databases">
        <title>Draft genome sequence of Methylobacterium oxalidis strain NBRC 107715.</title>
        <authorList>
            <person name="Sun Q."/>
            <person name="Mori K."/>
        </authorList>
    </citation>
    <scope>NUCLEOTIDE SEQUENCE</scope>
    <source>
        <strain evidence="3">NBRC 107715</strain>
    </source>
</reference>
<reference evidence="3" key="1">
    <citation type="journal article" date="2014" name="Int. J. Syst. Evol. Microbiol.">
        <title>Complete genome of a new Firmicutes species belonging to the dominant human colonic microbiota ('Ruminococcus bicirculans') reveals two chromosomes and a selective capacity to utilize plant glucans.</title>
        <authorList>
            <consortium name="NISC Comparative Sequencing Program"/>
            <person name="Wegmann U."/>
            <person name="Louis P."/>
            <person name="Goesmann A."/>
            <person name="Henrissat B."/>
            <person name="Duncan S.H."/>
            <person name="Flint H.J."/>
        </authorList>
    </citation>
    <scope>NUCLEOTIDE SEQUENCE</scope>
    <source>
        <strain evidence="3">NBRC 107715</strain>
    </source>
</reference>
<accession>A0A512IWN2</accession>
<evidence type="ECO:0000313" key="2">
    <source>
        <dbReference type="EMBL" id="GEP02019.1"/>
    </source>
</evidence>
<evidence type="ECO:0000313" key="4">
    <source>
        <dbReference type="Proteomes" id="UP000321960"/>
    </source>
</evidence>
<sequence length="49" mass="5400">MSDSLFAALDIGLVFALALGAALWQLVRLRRSIRRDREAEARRQAGDSG</sequence>
<dbReference type="Proteomes" id="UP001156856">
    <property type="component" value="Unassembled WGS sequence"/>
</dbReference>
<dbReference type="EMBL" id="BJZU01000002">
    <property type="protein sequence ID" value="GEP02019.1"/>
    <property type="molecule type" value="Genomic_DNA"/>
</dbReference>
<comment type="caution">
    <text evidence="2">The sequence shown here is derived from an EMBL/GenBank/DDBJ whole genome shotgun (WGS) entry which is preliminary data.</text>
</comment>
<reference evidence="2 4" key="3">
    <citation type="submission" date="2019-07" db="EMBL/GenBank/DDBJ databases">
        <title>Whole genome shotgun sequence of Methylobacterium oxalidis NBRC 107715.</title>
        <authorList>
            <person name="Hosoyama A."/>
            <person name="Uohara A."/>
            <person name="Ohji S."/>
            <person name="Ichikawa N."/>
        </authorList>
    </citation>
    <scope>NUCLEOTIDE SEQUENCE [LARGE SCALE GENOMIC DNA]</scope>
    <source>
        <strain evidence="2 4">NBRC 107715</strain>
    </source>
</reference>
<reference evidence="5" key="2">
    <citation type="journal article" date="2019" name="Int. J. Syst. Evol. Microbiol.">
        <title>The Global Catalogue of Microorganisms (GCM) 10K type strain sequencing project: providing services to taxonomists for standard genome sequencing and annotation.</title>
        <authorList>
            <consortium name="The Broad Institute Genomics Platform"/>
            <consortium name="The Broad Institute Genome Sequencing Center for Infectious Disease"/>
            <person name="Wu L."/>
            <person name="Ma J."/>
        </authorList>
    </citation>
    <scope>NUCLEOTIDE SEQUENCE [LARGE SCALE GENOMIC DNA]</scope>
    <source>
        <strain evidence="5">NBRC 107715</strain>
    </source>
</reference>
<dbReference type="AlphaFoldDB" id="A0A512IWN2"/>
<protein>
    <recommendedName>
        <fullName evidence="6">Heme exporter protein D</fullName>
    </recommendedName>
</protein>
<keyword evidence="5" id="KW-1185">Reference proteome</keyword>
<keyword evidence="1" id="KW-1133">Transmembrane helix</keyword>
<evidence type="ECO:0000313" key="5">
    <source>
        <dbReference type="Proteomes" id="UP001156856"/>
    </source>
</evidence>
<keyword evidence="1" id="KW-0812">Transmembrane</keyword>
<dbReference type="RefSeq" id="WP_170267585.1">
    <property type="nucleotide sequence ID" value="NZ_BJZU01000002.1"/>
</dbReference>
<feature type="transmembrane region" description="Helical" evidence="1">
    <location>
        <begin position="6"/>
        <end position="27"/>
    </location>
</feature>
<proteinExistence type="predicted"/>
<name>A0A512IWN2_9HYPH</name>
<gene>
    <name evidence="3" type="ORF">GCM10007888_03450</name>
    <name evidence="2" type="ORF">MOX02_00570</name>
</gene>
<evidence type="ECO:0000256" key="1">
    <source>
        <dbReference type="SAM" id="Phobius"/>
    </source>
</evidence>
<dbReference type="EMBL" id="BSPK01000004">
    <property type="protein sequence ID" value="GLS61964.1"/>
    <property type="molecule type" value="Genomic_DNA"/>
</dbReference>
<organism evidence="2 4">
    <name type="scientific">Methylobacterium oxalidis</name>
    <dbReference type="NCBI Taxonomy" id="944322"/>
    <lineage>
        <taxon>Bacteria</taxon>
        <taxon>Pseudomonadati</taxon>
        <taxon>Pseudomonadota</taxon>
        <taxon>Alphaproteobacteria</taxon>
        <taxon>Hyphomicrobiales</taxon>
        <taxon>Methylobacteriaceae</taxon>
        <taxon>Methylobacterium</taxon>
    </lineage>
</organism>
<dbReference type="Proteomes" id="UP000321960">
    <property type="component" value="Unassembled WGS sequence"/>
</dbReference>